<dbReference type="GO" id="GO:0003735">
    <property type="term" value="F:structural constituent of ribosome"/>
    <property type="evidence" value="ECO:0007669"/>
    <property type="project" value="InterPro"/>
</dbReference>
<organism evidence="5">
    <name type="scientific">Pelagomonas calceolata</name>
    <dbReference type="NCBI Taxonomy" id="35677"/>
    <lineage>
        <taxon>Eukaryota</taxon>
        <taxon>Sar</taxon>
        <taxon>Stramenopiles</taxon>
        <taxon>Ochrophyta</taxon>
        <taxon>Pelagophyceae</taxon>
        <taxon>Pelagomonadales</taxon>
        <taxon>Pelagomonadaceae</taxon>
        <taxon>Pelagomonas</taxon>
    </lineage>
</organism>
<dbReference type="RefSeq" id="YP_010152723.1">
    <property type="nucleotide sequence ID" value="NC_057168.1"/>
</dbReference>
<dbReference type="Pfam" id="PF00411">
    <property type="entry name" value="Ribosomal_S11"/>
    <property type="match status" value="1"/>
</dbReference>
<dbReference type="InterPro" id="IPR001971">
    <property type="entry name" value="Ribosomal_uS11"/>
</dbReference>
<name>A0A7U0KSH4_9STRA</name>
<sequence>MINKELKKSNFNTICVKCSSNNTIISLVNPEGSIITTLSSGHLKYKGSRKGTQTASQQVIYCFGEKILELGYDRFIVKIKGIGKGRSSVIKELKKSGLSLIKVIDATPIPYNGCRIAKGKK</sequence>
<dbReference type="HAMAP" id="MF_01310">
    <property type="entry name" value="Ribosomal_uS11"/>
    <property type="match status" value="1"/>
</dbReference>
<keyword evidence="4" id="KW-0687">Ribonucleoprotein</keyword>
<dbReference type="PANTHER" id="PTHR11759">
    <property type="entry name" value="40S RIBOSOMAL PROTEIN S14/30S RIBOSOMAL PROTEIN S11"/>
    <property type="match status" value="1"/>
</dbReference>
<dbReference type="GO" id="GO:0005840">
    <property type="term" value="C:ribosome"/>
    <property type="evidence" value="ECO:0007669"/>
    <property type="project" value="UniProtKB-KW"/>
</dbReference>
<keyword evidence="5" id="KW-0496">Mitochondrion</keyword>
<reference evidence="5" key="1">
    <citation type="journal article" date="2021" name="Genome Biol. Evol.">
        <title>Mitochondrial genome evolution in pelagophyte algae.</title>
        <authorList>
            <person name="Sibbald S.J."/>
            <person name="Lawton M."/>
            <person name="Archibald J.M."/>
        </authorList>
    </citation>
    <scope>NUCLEOTIDE SEQUENCE</scope>
    <source>
        <strain evidence="5">CCMP1756</strain>
    </source>
</reference>
<evidence type="ECO:0000256" key="4">
    <source>
        <dbReference type="ARBA" id="ARBA00023274"/>
    </source>
</evidence>
<protein>
    <submittedName>
        <fullName evidence="5">Ribosomal protein S11</fullName>
    </submittedName>
</protein>
<dbReference type="PIRSF" id="PIRSF002131">
    <property type="entry name" value="Ribosomal_S11"/>
    <property type="match status" value="1"/>
</dbReference>
<keyword evidence="3 5" id="KW-0689">Ribosomal protein</keyword>
<evidence type="ECO:0000313" key="5">
    <source>
        <dbReference type="EMBL" id="QQW50371.1"/>
    </source>
</evidence>
<evidence type="ECO:0000256" key="3">
    <source>
        <dbReference type="ARBA" id="ARBA00022980"/>
    </source>
</evidence>
<comment type="subcellular location">
    <subcellularLocation>
        <location evidence="1">Plastid</location>
        <location evidence="1">Chloroplast</location>
    </subcellularLocation>
</comment>
<dbReference type="GeneID" id="67154249"/>
<dbReference type="Gene3D" id="3.30.420.80">
    <property type="entry name" value="Ribosomal protein S11"/>
    <property type="match status" value="1"/>
</dbReference>
<dbReference type="SUPFAM" id="SSF53137">
    <property type="entry name" value="Translational machinery components"/>
    <property type="match status" value="1"/>
</dbReference>
<dbReference type="EMBL" id="MW438349">
    <property type="protein sequence ID" value="QQW50371.1"/>
    <property type="molecule type" value="Genomic_DNA"/>
</dbReference>
<evidence type="ECO:0000256" key="2">
    <source>
        <dbReference type="ARBA" id="ARBA00006194"/>
    </source>
</evidence>
<dbReference type="InterPro" id="IPR036967">
    <property type="entry name" value="Ribosomal_uS11_sf"/>
</dbReference>
<accession>A0A7U0KSH4</accession>
<gene>
    <name evidence="5" type="primary">rps11</name>
</gene>
<proteinExistence type="inferred from homology"/>
<evidence type="ECO:0000256" key="1">
    <source>
        <dbReference type="ARBA" id="ARBA00004229"/>
    </source>
</evidence>
<dbReference type="GO" id="GO:1990904">
    <property type="term" value="C:ribonucleoprotein complex"/>
    <property type="evidence" value="ECO:0007669"/>
    <property type="project" value="UniProtKB-KW"/>
</dbReference>
<comment type="similarity">
    <text evidence="2">Belongs to the universal ribosomal protein uS11 family.</text>
</comment>
<dbReference type="AlphaFoldDB" id="A0A7U0KSH4"/>
<dbReference type="GO" id="GO:0006412">
    <property type="term" value="P:translation"/>
    <property type="evidence" value="ECO:0007669"/>
    <property type="project" value="InterPro"/>
</dbReference>
<geneLocation type="mitochondrion" evidence="5"/>
<dbReference type="GO" id="GO:0009507">
    <property type="term" value="C:chloroplast"/>
    <property type="evidence" value="ECO:0007669"/>
    <property type="project" value="UniProtKB-SubCell"/>
</dbReference>